<evidence type="ECO:0000313" key="3">
    <source>
        <dbReference type="Proteomes" id="UP000598032"/>
    </source>
</evidence>
<reference evidence="2 3" key="1">
    <citation type="submission" date="2020-10" db="EMBL/GenBank/DDBJ databases">
        <authorList>
            <person name="Peeters C."/>
        </authorList>
    </citation>
    <scope>NUCLEOTIDE SEQUENCE [LARGE SCALE GENOMIC DNA]</scope>
    <source>
        <strain evidence="2 3">LMG 28140</strain>
    </source>
</reference>
<proteinExistence type="predicted"/>
<feature type="region of interest" description="Disordered" evidence="1">
    <location>
        <begin position="1"/>
        <end position="45"/>
    </location>
</feature>
<feature type="compositionally biased region" description="Acidic residues" evidence="1">
    <location>
        <begin position="1"/>
        <end position="12"/>
    </location>
</feature>
<comment type="caution">
    <text evidence="2">The sequence shown here is derived from an EMBL/GenBank/DDBJ whole genome shotgun (WGS) entry which is preliminary data.</text>
</comment>
<dbReference type="Proteomes" id="UP000598032">
    <property type="component" value="Unassembled WGS sequence"/>
</dbReference>
<gene>
    <name evidence="2" type="ORF">LMG28140_04338</name>
</gene>
<organism evidence="2 3">
    <name type="scientific">Paraburkholderia metrosideri</name>
    <dbReference type="NCBI Taxonomy" id="580937"/>
    <lineage>
        <taxon>Bacteria</taxon>
        <taxon>Pseudomonadati</taxon>
        <taxon>Pseudomonadota</taxon>
        <taxon>Betaproteobacteria</taxon>
        <taxon>Burkholderiales</taxon>
        <taxon>Burkholderiaceae</taxon>
        <taxon>Paraburkholderia</taxon>
    </lineage>
</organism>
<protein>
    <submittedName>
        <fullName evidence="2">Uncharacterized protein</fullName>
    </submittedName>
</protein>
<sequence>MIDDQVNLEELEESRRRREAAENATDDGMPVLPEDKERDPGLTQTVPATRWIRRIGDGRKNWLFIRRPRIANSMRHI</sequence>
<accession>A0ABM8NW76</accession>
<dbReference type="EMBL" id="CAJHCP010000009">
    <property type="protein sequence ID" value="CAD6546468.1"/>
    <property type="molecule type" value="Genomic_DNA"/>
</dbReference>
<evidence type="ECO:0000256" key="1">
    <source>
        <dbReference type="SAM" id="MobiDB-lite"/>
    </source>
</evidence>
<dbReference type="RefSeq" id="WP_201644476.1">
    <property type="nucleotide sequence ID" value="NZ_CAJHCP010000009.1"/>
</dbReference>
<keyword evidence="3" id="KW-1185">Reference proteome</keyword>
<evidence type="ECO:0000313" key="2">
    <source>
        <dbReference type="EMBL" id="CAD6546468.1"/>
    </source>
</evidence>
<name>A0ABM8NW76_9BURK</name>